<dbReference type="Proteomes" id="UP000254331">
    <property type="component" value="Unassembled WGS sequence"/>
</dbReference>
<sequence>MPLPSDKADPLMPESMNQIVDYMRQHYRTSDTWWSDSIFANQ</sequence>
<evidence type="ECO:0000313" key="2">
    <source>
        <dbReference type="Proteomes" id="UP000254331"/>
    </source>
</evidence>
<name>A0A379F6X6_PROVU</name>
<evidence type="ECO:0000313" key="1">
    <source>
        <dbReference type="EMBL" id="SUC15063.1"/>
    </source>
</evidence>
<reference evidence="1 2" key="1">
    <citation type="submission" date="2018-06" db="EMBL/GenBank/DDBJ databases">
        <authorList>
            <consortium name="Pathogen Informatics"/>
            <person name="Doyle S."/>
        </authorList>
    </citation>
    <scope>NUCLEOTIDE SEQUENCE [LARGE SCALE GENOMIC DNA]</scope>
    <source>
        <strain evidence="1 2">NCTC10376</strain>
    </source>
</reference>
<protein>
    <submittedName>
        <fullName evidence="1">Plasmid transfer protein</fullName>
    </submittedName>
</protein>
<dbReference type="AlphaFoldDB" id="A0A379F6X6"/>
<organism evidence="1 2">
    <name type="scientific">Proteus vulgaris</name>
    <dbReference type="NCBI Taxonomy" id="585"/>
    <lineage>
        <taxon>Bacteria</taxon>
        <taxon>Pseudomonadati</taxon>
        <taxon>Pseudomonadota</taxon>
        <taxon>Gammaproteobacteria</taxon>
        <taxon>Enterobacterales</taxon>
        <taxon>Morganellaceae</taxon>
        <taxon>Proteus</taxon>
    </lineage>
</organism>
<accession>A0A379F6X6</accession>
<dbReference type="EMBL" id="UGTW01000001">
    <property type="protein sequence ID" value="SUC15063.1"/>
    <property type="molecule type" value="Genomic_DNA"/>
</dbReference>
<proteinExistence type="predicted"/>
<gene>
    <name evidence="1" type="ORF">NCTC10376_00901</name>
</gene>